<protein>
    <submittedName>
        <fullName evidence="2">TIGR02281 family clan AA aspartic protease</fullName>
        <ecNumber evidence="2">3.4.23.-</ecNumber>
    </submittedName>
</protein>
<dbReference type="AlphaFoldDB" id="A0A7Z0HVV7"/>
<dbReference type="RefSeq" id="WP_179904073.1">
    <property type="nucleotide sequence ID" value="NZ_JACBXS010000001.1"/>
</dbReference>
<dbReference type="EMBL" id="JACBXS010000001">
    <property type="protein sequence ID" value="NYS23364.1"/>
    <property type="molecule type" value="Genomic_DNA"/>
</dbReference>
<dbReference type="GO" id="GO:0004190">
    <property type="term" value="F:aspartic-type endopeptidase activity"/>
    <property type="evidence" value="ECO:0007669"/>
    <property type="project" value="InterPro"/>
</dbReference>
<evidence type="ECO:0000313" key="2">
    <source>
        <dbReference type="EMBL" id="NYS23364.1"/>
    </source>
</evidence>
<feature type="transmembrane region" description="Helical" evidence="1">
    <location>
        <begin position="37"/>
        <end position="55"/>
    </location>
</feature>
<organism evidence="2 3">
    <name type="scientific">Rhabdonatronobacter sediminivivens</name>
    <dbReference type="NCBI Taxonomy" id="2743469"/>
    <lineage>
        <taxon>Bacteria</taxon>
        <taxon>Pseudomonadati</taxon>
        <taxon>Pseudomonadota</taxon>
        <taxon>Alphaproteobacteria</taxon>
        <taxon>Rhodobacterales</taxon>
        <taxon>Paracoccaceae</taxon>
        <taxon>Rhabdonatronobacter</taxon>
    </lineage>
</organism>
<comment type="caution">
    <text evidence="2">The sequence shown here is derived from an EMBL/GenBank/DDBJ whole genome shotgun (WGS) entry which is preliminary data.</text>
</comment>
<dbReference type="NCBIfam" id="TIGR02281">
    <property type="entry name" value="clan_AA_DTGA"/>
    <property type="match status" value="1"/>
</dbReference>
<dbReference type="Proteomes" id="UP000529417">
    <property type="component" value="Unassembled WGS sequence"/>
</dbReference>
<dbReference type="PROSITE" id="PS00141">
    <property type="entry name" value="ASP_PROTEASE"/>
    <property type="match status" value="1"/>
</dbReference>
<sequence>MQGGDIASIFYLTLLGGALLAYLLISSREGLSTMLRHAVLWGLIFIGVVAAYGLWQDAFPDRSAALVTGEGQISIPRARDGHYYLTLEVNQTPVRFVVDTGATDLVLSQRDAAAAGLDPDSLAYLGQARTANGVVPIARVSLDQVVLAEGDLRIEDQRVSAFVNQGELDMSLLGMGYLERFARIEIASGRLILTR</sequence>
<reference evidence="2 3" key="1">
    <citation type="journal article" date="2000" name="Arch. Microbiol.">
        <title>Rhodobaca bogoriensis gen. nov. and sp. nov., an alkaliphilic purple nonsulfur bacterium from African Rift Valley soda lakes.</title>
        <authorList>
            <person name="Milford A.D."/>
            <person name="Achenbach L.A."/>
            <person name="Jung D.O."/>
            <person name="Madigan M.T."/>
        </authorList>
    </citation>
    <scope>NUCLEOTIDE SEQUENCE [LARGE SCALE GENOMIC DNA]</scope>
    <source>
        <strain evidence="2 3">2376</strain>
    </source>
</reference>
<evidence type="ECO:0000256" key="1">
    <source>
        <dbReference type="SAM" id="Phobius"/>
    </source>
</evidence>
<dbReference type="SUPFAM" id="SSF50630">
    <property type="entry name" value="Acid proteases"/>
    <property type="match status" value="1"/>
</dbReference>
<keyword evidence="2" id="KW-0645">Protease</keyword>
<proteinExistence type="predicted"/>
<dbReference type="CDD" id="cd05483">
    <property type="entry name" value="retropepsin_like_bacteria"/>
    <property type="match status" value="1"/>
</dbReference>
<dbReference type="GO" id="GO:0006508">
    <property type="term" value="P:proteolysis"/>
    <property type="evidence" value="ECO:0007669"/>
    <property type="project" value="UniProtKB-KW"/>
</dbReference>
<dbReference type="Pfam" id="PF13975">
    <property type="entry name" value="gag-asp_proteas"/>
    <property type="match status" value="1"/>
</dbReference>
<gene>
    <name evidence="2" type="ORF">HUK65_00050</name>
</gene>
<keyword evidence="1" id="KW-0812">Transmembrane</keyword>
<keyword evidence="1" id="KW-1133">Transmembrane helix</keyword>
<dbReference type="InterPro" id="IPR001969">
    <property type="entry name" value="Aspartic_peptidase_AS"/>
</dbReference>
<accession>A0A7Z0HVV7</accession>
<evidence type="ECO:0000313" key="3">
    <source>
        <dbReference type="Proteomes" id="UP000529417"/>
    </source>
</evidence>
<dbReference type="InterPro" id="IPR021109">
    <property type="entry name" value="Peptidase_aspartic_dom_sf"/>
</dbReference>
<keyword evidence="3" id="KW-1185">Reference proteome</keyword>
<keyword evidence="1" id="KW-0472">Membrane</keyword>
<dbReference type="InterPro" id="IPR034122">
    <property type="entry name" value="Retropepsin-like_bacterial"/>
</dbReference>
<dbReference type="EC" id="3.4.23.-" evidence="2"/>
<keyword evidence="2" id="KW-0378">Hydrolase</keyword>
<feature type="transmembrane region" description="Helical" evidence="1">
    <location>
        <begin position="6"/>
        <end position="25"/>
    </location>
</feature>
<dbReference type="InterPro" id="IPR011969">
    <property type="entry name" value="Clan_AA_Asp_peptidase_C"/>
</dbReference>
<name>A0A7Z0HVV7_9RHOB</name>
<dbReference type="Gene3D" id="2.40.70.10">
    <property type="entry name" value="Acid Proteases"/>
    <property type="match status" value="1"/>
</dbReference>